<feature type="domain" description="Dynein regulatory complex subunit 7 MORN" evidence="3">
    <location>
        <begin position="233"/>
        <end position="509"/>
    </location>
</feature>
<dbReference type="InterPro" id="IPR033551">
    <property type="entry name" value="DRC7/lobo"/>
</dbReference>
<proteinExistence type="predicted"/>
<dbReference type="Pfam" id="PF24656">
    <property type="entry name" value="CEPT76_peptidase"/>
    <property type="match status" value="1"/>
</dbReference>
<reference evidence="4" key="2">
    <citation type="journal article" date="2020" name="BMC">
        <title>Leishmania infection induces a limited differential gene expression in the sand fly midgut.</title>
        <authorList>
            <person name="Coutinho-Abreu I.V."/>
            <person name="Serafim T.D."/>
            <person name="Meneses C."/>
            <person name="Kamhawi S."/>
            <person name="Oliveira F."/>
            <person name="Valenzuela J.G."/>
        </authorList>
    </citation>
    <scope>NUCLEOTIDE SEQUENCE</scope>
    <source>
        <strain evidence="4">Jacobina</strain>
        <tissue evidence="4">Midgut</tissue>
    </source>
</reference>
<dbReference type="EMBL" id="GITU01002613">
    <property type="protein sequence ID" value="MBC1171316.1"/>
    <property type="molecule type" value="Transcribed_RNA"/>
</dbReference>
<dbReference type="VEuPathDB" id="VectorBase:LLONM1_005136"/>
<evidence type="ECO:0000313" key="5">
    <source>
        <dbReference type="EnsemblMetazoa" id="LLOJ001193-PA"/>
    </source>
</evidence>
<reference evidence="5" key="3">
    <citation type="submission" date="2020-05" db="UniProtKB">
        <authorList>
            <consortium name="EnsemblMetazoa"/>
        </authorList>
    </citation>
    <scope>IDENTIFICATION</scope>
    <source>
        <strain evidence="5">Jacobina</strain>
    </source>
</reference>
<dbReference type="Pfam" id="PF24667">
    <property type="entry name" value="MORN_DRC7"/>
    <property type="match status" value="1"/>
</dbReference>
<dbReference type="EnsemblMetazoa" id="LLOJ001193-RA">
    <property type="protein sequence ID" value="LLOJ001193-PA"/>
    <property type="gene ID" value="LLOJ001193"/>
</dbReference>
<keyword evidence="1" id="KW-0175">Coiled coil</keyword>
<dbReference type="AlphaFoldDB" id="A0A1B0ESJ8"/>
<sequence>MGSICIVFQPERLISPDTLLRRRRGNSFEMATLLCSLLLGSGFGIPDEKDEKSNEDSEKKPKYQLRPPVDLRSQFLVHMDEMAASRKAAEEEKQREEERCRIAELEKLPDDEFSGRRVHAWVAIREHTTGQVFFVEPSTGFRVSEPGGMYFGIESVWNQYNYYVNRQRQEAIAEETMRWDLADPNDWEHFLMDDPDDGQLRAGASMAERHLDMPISWVNQLKIELEAFEQRFPAAEKSIKYKRVIYERFSPYRQESGLVRRLTTYETLDYGGEKQQWQWFANRKDFLEMIKILHETGVSEEFFIRGRPDYLRFISKPLDEKSIDRTYEFYHAFRMDSLTRLEIDSTHIREFYADRDDFLQFREFTVTSGCNFKQPDEAQIVCIEERFKRNDKKEALEDIATRKFRIAENRITIRFHYEKNCITASTREFIKPTKPNYQEEVLFDVESTKGYQSNITSSAPTAVELYLMLLEQLKAEEGAIKSFIQRCTELKGLEELRRKEILKPALKISIFDPLRNDEARRLRLERVSESVR</sequence>
<feature type="coiled-coil region" evidence="1">
    <location>
        <begin position="79"/>
        <end position="108"/>
    </location>
</feature>
<evidence type="ECO:0000313" key="6">
    <source>
        <dbReference type="Proteomes" id="UP000092461"/>
    </source>
</evidence>
<evidence type="ECO:0000259" key="3">
    <source>
        <dbReference type="Pfam" id="PF24667"/>
    </source>
</evidence>
<dbReference type="GO" id="GO:0030317">
    <property type="term" value="P:flagellated sperm motility"/>
    <property type="evidence" value="ECO:0007669"/>
    <property type="project" value="TreeGrafter"/>
</dbReference>
<accession>A0A1B0ESJ8</accession>
<dbReference type="EMBL" id="AJWK01004389">
    <property type="status" value="NOT_ANNOTATED_CDS"/>
    <property type="molecule type" value="Genomic_DNA"/>
</dbReference>
<reference evidence="6" key="1">
    <citation type="submission" date="2012-05" db="EMBL/GenBank/DDBJ databases">
        <title>Whole Genome Assembly of Lutzomyia longipalpis.</title>
        <authorList>
            <person name="Richards S."/>
            <person name="Qu C."/>
            <person name="Dillon R."/>
            <person name="Worley K."/>
            <person name="Scherer S."/>
            <person name="Batterton M."/>
            <person name="Taylor A."/>
            <person name="Hawes A."/>
            <person name="Hernandez B."/>
            <person name="Kovar C."/>
            <person name="Mandapat C."/>
            <person name="Pham C."/>
            <person name="Qu C."/>
            <person name="Jing C."/>
            <person name="Bess C."/>
            <person name="Bandaranaike D."/>
            <person name="Ngo D."/>
            <person name="Ongeri F."/>
            <person name="Arias F."/>
            <person name="Lara F."/>
            <person name="Weissenberger G."/>
            <person name="Kamau G."/>
            <person name="Han H."/>
            <person name="Shen H."/>
            <person name="Dinh H."/>
            <person name="Khalil I."/>
            <person name="Jones J."/>
            <person name="Shafer J."/>
            <person name="Jayaseelan J."/>
            <person name="Quiroz J."/>
            <person name="Blankenburg K."/>
            <person name="Nguyen L."/>
            <person name="Jackson L."/>
            <person name="Francisco L."/>
            <person name="Tang L.-Y."/>
            <person name="Pu L.-L."/>
            <person name="Perales L."/>
            <person name="Lorensuhewa L."/>
            <person name="Munidasa M."/>
            <person name="Coyle M."/>
            <person name="Taylor M."/>
            <person name="Puazo M."/>
            <person name="Firestine M."/>
            <person name="Scheel M."/>
            <person name="Javaid M."/>
            <person name="Wang M."/>
            <person name="Li M."/>
            <person name="Tabassum N."/>
            <person name="Saada N."/>
            <person name="Osuji N."/>
            <person name="Aqrawi P."/>
            <person name="Fu Q."/>
            <person name="Thornton R."/>
            <person name="Raj R."/>
            <person name="Goodspeed R."/>
            <person name="Mata R."/>
            <person name="Najjar R."/>
            <person name="Gubbala S."/>
            <person name="Lee S."/>
            <person name="Denson S."/>
            <person name="Patil S."/>
            <person name="Macmil S."/>
            <person name="Qi S."/>
            <person name="Matskevitch T."/>
            <person name="Palculict T."/>
            <person name="Mathew T."/>
            <person name="Vee V."/>
            <person name="Velamala V."/>
            <person name="Korchina V."/>
            <person name="Cai W."/>
            <person name="Liu W."/>
            <person name="Dai W."/>
            <person name="Zou X."/>
            <person name="Zhu Y."/>
            <person name="Zhang Y."/>
            <person name="Wu Y.-Q."/>
            <person name="Xin Y."/>
            <person name="Nazarath L."/>
            <person name="Kovar C."/>
            <person name="Han Y."/>
            <person name="Muzny D."/>
            <person name="Gibbs R."/>
        </authorList>
    </citation>
    <scope>NUCLEOTIDE SEQUENCE [LARGE SCALE GENOMIC DNA]</scope>
    <source>
        <strain evidence="6">Jacobina</strain>
    </source>
</reference>
<feature type="domain" description="CEP76/DRC7 peptidase-like" evidence="2">
    <location>
        <begin position="117"/>
        <end position="190"/>
    </location>
</feature>
<dbReference type="InterPro" id="IPR056290">
    <property type="entry name" value="CEPT76/DRC7_peptidase-like_dom"/>
</dbReference>
<dbReference type="PANTHER" id="PTHR35249">
    <property type="entry name" value="DYNEIN REGULATORY COMPLEX SUBUNIT 7"/>
    <property type="match status" value="1"/>
</dbReference>
<dbReference type="Proteomes" id="UP000092461">
    <property type="component" value="Unassembled WGS sequence"/>
</dbReference>
<protein>
    <submittedName>
        <fullName evidence="4">Putative dynein regulatory complex subunit 7</fullName>
    </submittedName>
</protein>
<keyword evidence="6" id="KW-1185">Reference proteome</keyword>
<dbReference type="VEuPathDB" id="VectorBase:LLOJ001193"/>
<dbReference type="PANTHER" id="PTHR35249:SF2">
    <property type="entry name" value="DYNEIN REGULATORY COMPLEX SUBUNIT 7"/>
    <property type="match status" value="1"/>
</dbReference>
<evidence type="ECO:0000313" key="4">
    <source>
        <dbReference type="EMBL" id="MBC1171316.1"/>
    </source>
</evidence>
<name>A0A1B0ESJ8_LUTLO</name>
<dbReference type="GO" id="GO:0031514">
    <property type="term" value="C:motile cilium"/>
    <property type="evidence" value="ECO:0007669"/>
    <property type="project" value="TreeGrafter"/>
</dbReference>
<organism evidence="5 6">
    <name type="scientific">Lutzomyia longipalpis</name>
    <name type="common">Sand fly</name>
    <dbReference type="NCBI Taxonomy" id="7200"/>
    <lineage>
        <taxon>Eukaryota</taxon>
        <taxon>Metazoa</taxon>
        <taxon>Ecdysozoa</taxon>
        <taxon>Arthropoda</taxon>
        <taxon>Hexapoda</taxon>
        <taxon>Insecta</taxon>
        <taxon>Pterygota</taxon>
        <taxon>Neoptera</taxon>
        <taxon>Endopterygota</taxon>
        <taxon>Diptera</taxon>
        <taxon>Nematocera</taxon>
        <taxon>Psychodoidea</taxon>
        <taxon>Psychodidae</taxon>
        <taxon>Lutzomyia</taxon>
        <taxon>Lutzomyia</taxon>
    </lineage>
</organism>
<dbReference type="InterPro" id="IPR056291">
    <property type="entry name" value="MORN_DRC7"/>
</dbReference>
<evidence type="ECO:0000256" key="1">
    <source>
        <dbReference type="SAM" id="Coils"/>
    </source>
</evidence>
<evidence type="ECO:0000259" key="2">
    <source>
        <dbReference type="Pfam" id="PF24656"/>
    </source>
</evidence>